<keyword evidence="1" id="KW-1133">Transmembrane helix</keyword>
<protein>
    <recommendedName>
        <fullName evidence="4">SHOCT domain-containing protein</fullName>
    </recommendedName>
</protein>
<sequence>MITMMWWDHSGMNSWSYALMILSALLLWGLLVTVIVLAVRQASRSARTGPAAGSASPTAEELLAQRFARGEIDAEQYHADLRILRERHDHPLAT</sequence>
<keyword evidence="1" id="KW-0472">Membrane</keyword>
<organism evidence="2 3">
    <name type="scientific">Nonomuraea maheshkhaliensis</name>
    <dbReference type="NCBI Taxonomy" id="419590"/>
    <lineage>
        <taxon>Bacteria</taxon>
        <taxon>Bacillati</taxon>
        <taxon>Actinomycetota</taxon>
        <taxon>Actinomycetes</taxon>
        <taxon>Streptosporangiales</taxon>
        <taxon>Streptosporangiaceae</taxon>
        <taxon>Nonomuraea</taxon>
    </lineage>
</organism>
<evidence type="ECO:0008006" key="4">
    <source>
        <dbReference type="Google" id="ProtNLM"/>
    </source>
</evidence>
<evidence type="ECO:0000313" key="2">
    <source>
        <dbReference type="EMBL" id="GAA1694980.1"/>
    </source>
</evidence>
<accession>A0ABP4TWN4</accession>
<feature type="transmembrane region" description="Helical" evidence="1">
    <location>
        <begin position="15"/>
        <end position="39"/>
    </location>
</feature>
<evidence type="ECO:0000313" key="3">
    <source>
        <dbReference type="Proteomes" id="UP001500064"/>
    </source>
</evidence>
<reference evidence="3" key="1">
    <citation type="journal article" date="2019" name="Int. J. Syst. Evol. Microbiol.">
        <title>The Global Catalogue of Microorganisms (GCM) 10K type strain sequencing project: providing services to taxonomists for standard genome sequencing and annotation.</title>
        <authorList>
            <consortium name="The Broad Institute Genomics Platform"/>
            <consortium name="The Broad Institute Genome Sequencing Center for Infectious Disease"/>
            <person name="Wu L."/>
            <person name="Ma J."/>
        </authorList>
    </citation>
    <scope>NUCLEOTIDE SEQUENCE [LARGE SCALE GENOMIC DNA]</scope>
    <source>
        <strain evidence="3">JCM 13929</strain>
    </source>
</reference>
<comment type="caution">
    <text evidence="2">The sequence shown here is derived from an EMBL/GenBank/DDBJ whole genome shotgun (WGS) entry which is preliminary data.</text>
</comment>
<keyword evidence="1" id="KW-0812">Transmembrane</keyword>
<evidence type="ECO:0000256" key="1">
    <source>
        <dbReference type="SAM" id="Phobius"/>
    </source>
</evidence>
<proteinExistence type="predicted"/>
<dbReference type="Proteomes" id="UP001500064">
    <property type="component" value="Unassembled WGS sequence"/>
</dbReference>
<dbReference type="EMBL" id="BAAAMU010000207">
    <property type="protein sequence ID" value="GAA1694980.1"/>
    <property type="molecule type" value="Genomic_DNA"/>
</dbReference>
<gene>
    <name evidence="2" type="ORF">GCM10009733_108300</name>
</gene>
<keyword evidence="3" id="KW-1185">Reference proteome</keyword>
<name>A0ABP4TWN4_9ACTN</name>